<evidence type="ECO:0000259" key="4">
    <source>
        <dbReference type="PROSITE" id="PS51387"/>
    </source>
</evidence>
<dbReference type="InterPro" id="IPR036318">
    <property type="entry name" value="FAD-bd_PCMH-like_sf"/>
</dbReference>
<dbReference type="PANTHER" id="PTHR42659">
    <property type="entry name" value="XANTHINE DEHYDROGENASE SUBUNIT C-RELATED"/>
    <property type="match status" value="1"/>
</dbReference>
<feature type="domain" description="FAD-binding PCMH-type" evidence="4">
    <location>
        <begin position="1"/>
        <end position="169"/>
    </location>
</feature>
<evidence type="ECO:0000256" key="3">
    <source>
        <dbReference type="ARBA" id="ARBA00023002"/>
    </source>
</evidence>
<dbReference type="SUPFAM" id="SSF55447">
    <property type="entry name" value="CO dehydrogenase flavoprotein C-terminal domain-like"/>
    <property type="match status" value="1"/>
</dbReference>
<keyword evidence="3" id="KW-0560">Oxidoreductase</keyword>
<organism evidence="5 6">
    <name type="scientific">Saccharopolyspora spinosa</name>
    <dbReference type="NCBI Taxonomy" id="60894"/>
    <lineage>
        <taxon>Bacteria</taxon>
        <taxon>Bacillati</taxon>
        <taxon>Actinomycetota</taxon>
        <taxon>Actinomycetes</taxon>
        <taxon>Pseudonocardiales</taxon>
        <taxon>Pseudonocardiaceae</taxon>
        <taxon>Saccharopolyspora</taxon>
    </lineage>
</organism>
<dbReference type="InterPro" id="IPR016169">
    <property type="entry name" value="FAD-bd_PCMH_sub2"/>
</dbReference>
<evidence type="ECO:0000313" key="6">
    <source>
        <dbReference type="Proteomes" id="UP000233786"/>
    </source>
</evidence>
<accession>A0A2N3XVN2</accession>
<keyword evidence="1" id="KW-0285">Flavoprotein</keyword>
<dbReference type="InterPro" id="IPR002346">
    <property type="entry name" value="Mopterin_DH_FAD-bd"/>
</dbReference>
<dbReference type="Pfam" id="PF00941">
    <property type="entry name" value="FAD_binding_5"/>
    <property type="match status" value="1"/>
</dbReference>
<dbReference type="InterPro" id="IPR016166">
    <property type="entry name" value="FAD-bd_PCMH"/>
</dbReference>
<dbReference type="InterPro" id="IPR016167">
    <property type="entry name" value="FAD-bd_PCMH_sub1"/>
</dbReference>
<dbReference type="RefSeq" id="WP_010693651.1">
    <property type="nucleotide sequence ID" value="NZ_CP061007.1"/>
</dbReference>
<dbReference type="AlphaFoldDB" id="A0A2N3XVN2"/>
<reference evidence="5" key="1">
    <citation type="submission" date="2017-12" db="EMBL/GenBank/DDBJ databases">
        <title>Sequencing the genomes of 1000 Actinobacteria strains.</title>
        <authorList>
            <person name="Klenk H.-P."/>
        </authorList>
    </citation>
    <scope>NUCLEOTIDE SEQUENCE [LARGE SCALE GENOMIC DNA]</scope>
    <source>
        <strain evidence="5">DSM 44228</strain>
    </source>
</reference>
<dbReference type="Gene3D" id="3.30.465.10">
    <property type="match status" value="1"/>
</dbReference>
<dbReference type="SUPFAM" id="SSF56176">
    <property type="entry name" value="FAD-binding/transporter-associated domain-like"/>
    <property type="match status" value="1"/>
</dbReference>
<comment type="caution">
    <text evidence="5">The sequence shown here is derived from an EMBL/GenBank/DDBJ whole genome shotgun (WGS) entry which is preliminary data.</text>
</comment>
<dbReference type="SMART" id="SM01092">
    <property type="entry name" value="CO_deh_flav_C"/>
    <property type="match status" value="1"/>
</dbReference>
<keyword evidence="6" id="KW-1185">Reference proteome</keyword>
<dbReference type="Proteomes" id="UP000233786">
    <property type="component" value="Unassembled WGS sequence"/>
</dbReference>
<dbReference type="EMBL" id="PJNB01000001">
    <property type="protein sequence ID" value="PKW14709.1"/>
    <property type="molecule type" value="Genomic_DNA"/>
</dbReference>
<evidence type="ECO:0000256" key="1">
    <source>
        <dbReference type="ARBA" id="ARBA00022630"/>
    </source>
</evidence>
<dbReference type="InterPro" id="IPR005107">
    <property type="entry name" value="CO_DH_flav_C"/>
</dbReference>
<dbReference type="InterPro" id="IPR036683">
    <property type="entry name" value="CO_DH_flav_C_dom_sf"/>
</dbReference>
<dbReference type="PANTHER" id="PTHR42659:SF2">
    <property type="entry name" value="XANTHINE DEHYDROGENASE SUBUNIT C-RELATED"/>
    <property type="match status" value="1"/>
</dbReference>
<dbReference type="OrthoDB" id="9793944at2"/>
<dbReference type="Gene3D" id="3.30.43.10">
    <property type="entry name" value="Uridine Diphospho-n-acetylenolpyruvylglucosamine Reductase, domain 2"/>
    <property type="match status" value="1"/>
</dbReference>
<keyword evidence="2" id="KW-0274">FAD</keyword>
<sequence length="289" mass="31007">MEFLRPASWREALEAKAAHPDATPIAGGTDVMVEINFDHRRPSTLLDLTGVPELTGWSEADGTLRIGAGLPYTRLINELGDRLPGLAIASRTVGSPQIRNFGTLGGNLGSASPAGDGHPPLLASDALIEVESVRGKRLIPATEFFTGVKRNALAEDELIAAVRIAPATGPQQFSKVGTRNAMVIAVCTFAISLHPDRKQVGTGIGSAAPTPLRAPVAEEFLSAELDWEQRRPLEDSVARRFGELVAQAASPIDDVRGTADYRRHALAVMARRTLSWVWHDHCSGRQECA</sequence>
<name>A0A2N3XVN2_SACSN</name>
<dbReference type="Pfam" id="PF03450">
    <property type="entry name" value="CO_deh_flav_C"/>
    <property type="match status" value="1"/>
</dbReference>
<dbReference type="InterPro" id="IPR051312">
    <property type="entry name" value="Diverse_Substr_Oxidored"/>
</dbReference>
<gene>
    <name evidence="5" type="ORF">A8926_2345</name>
</gene>
<protein>
    <submittedName>
        <fullName evidence="5">CO/xanthine dehydrogenase FAD-binding subunit</fullName>
    </submittedName>
</protein>
<evidence type="ECO:0000256" key="2">
    <source>
        <dbReference type="ARBA" id="ARBA00022827"/>
    </source>
</evidence>
<dbReference type="PROSITE" id="PS51387">
    <property type="entry name" value="FAD_PCMH"/>
    <property type="match status" value="1"/>
</dbReference>
<dbReference type="STRING" id="994479.GCA_000194155_01732"/>
<proteinExistence type="predicted"/>
<evidence type="ECO:0000313" key="5">
    <source>
        <dbReference type="EMBL" id="PKW14709.1"/>
    </source>
</evidence>
<dbReference type="Gene3D" id="3.30.390.50">
    <property type="entry name" value="CO dehydrogenase flavoprotein, C-terminal domain"/>
    <property type="match status" value="1"/>
</dbReference>
<dbReference type="GO" id="GO:0016491">
    <property type="term" value="F:oxidoreductase activity"/>
    <property type="evidence" value="ECO:0007669"/>
    <property type="project" value="UniProtKB-KW"/>
</dbReference>
<dbReference type="GO" id="GO:0071949">
    <property type="term" value="F:FAD binding"/>
    <property type="evidence" value="ECO:0007669"/>
    <property type="project" value="InterPro"/>
</dbReference>